<dbReference type="EMBL" id="CAADJD010000031">
    <property type="protein sequence ID" value="VFS88938.1"/>
    <property type="molecule type" value="Genomic_DNA"/>
</dbReference>
<protein>
    <submittedName>
        <fullName evidence="2">Uncharacterized protein</fullName>
    </submittedName>
</protein>
<sequence length="94" mass="10804">MQQTEEAPGQEAAANANVAIGHELHKAHQHPSKEDFRHSPGFERKQNTREKCFKPVGHSDLINQQQNGDQAKRWHQLYKQQEKGAKGWHSLQKT</sequence>
<proteinExistence type="predicted"/>
<feature type="region of interest" description="Disordered" evidence="1">
    <location>
        <begin position="26"/>
        <end position="49"/>
    </location>
</feature>
<keyword evidence="3" id="KW-1185">Reference proteome</keyword>
<evidence type="ECO:0000256" key="1">
    <source>
        <dbReference type="SAM" id="MobiDB-lite"/>
    </source>
</evidence>
<dbReference type="Proteomes" id="UP000401081">
    <property type="component" value="Unassembled WGS sequence"/>
</dbReference>
<name>A0A485CVY3_KLUCR</name>
<gene>
    <name evidence="2" type="ORF">NCTC12993_07154</name>
</gene>
<reference evidence="2 3" key="1">
    <citation type="submission" date="2019-03" db="EMBL/GenBank/DDBJ databases">
        <authorList>
            <consortium name="Pathogen Informatics"/>
        </authorList>
    </citation>
    <scope>NUCLEOTIDE SEQUENCE [LARGE SCALE GENOMIC DNA]</scope>
    <source>
        <strain evidence="2 3">NCTC12993</strain>
    </source>
</reference>
<evidence type="ECO:0000313" key="2">
    <source>
        <dbReference type="EMBL" id="VFS88938.1"/>
    </source>
</evidence>
<evidence type="ECO:0000313" key="3">
    <source>
        <dbReference type="Proteomes" id="UP000401081"/>
    </source>
</evidence>
<dbReference type="AlphaFoldDB" id="A0A485CVY3"/>
<accession>A0A485CVY3</accession>
<organism evidence="2 3">
    <name type="scientific">Kluyvera cryocrescens</name>
    <name type="common">Kluyvera citrophila</name>
    <dbReference type="NCBI Taxonomy" id="580"/>
    <lineage>
        <taxon>Bacteria</taxon>
        <taxon>Pseudomonadati</taxon>
        <taxon>Pseudomonadota</taxon>
        <taxon>Gammaproteobacteria</taxon>
        <taxon>Enterobacterales</taxon>
        <taxon>Enterobacteriaceae</taxon>
        <taxon>Kluyvera</taxon>
    </lineage>
</organism>